<comment type="caution">
    <text evidence="3">The sequence shown here is derived from an EMBL/GenBank/DDBJ whole genome shotgun (WGS) entry which is preliminary data.</text>
</comment>
<evidence type="ECO:0000259" key="1">
    <source>
        <dbReference type="Pfam" id="PF00590"/>
    </source>
</evidence>
<evidence type="ECO:0000313" key="3">
    <source>
        <dbReference type="EMBL" id="RXJ00916.1"/>
    </source>
</evidence>
<dbReference type="FunFam" id="1.10.287.1080:FF:000001">
    <property type="entry name" value="Nucleoside triphosphate pyrophosphohydrolase"/>
    <property type="match status" value="1"/>
</dbReference>
<dbReference type="SUPFAM" id="SSF53790">
    <property type="entry name" value="Tetrapyrrole methylase"/>
    <property type="match status" value="1"/>
</dbReference>
<dbReference type="InterPro" id="IPR000878">
    <property type="entry name" value="4pyrrol_Mease"/>
</dbReference>
<dbReference type="FunFam" id="3.40.1010.10:FF:000008">
    <property type="entry name" value="Similar to nucleoside triphosphate pyrophosphohydrolase, MazG"/>
    <property type="match status" value="1"/>
</dbReference>
<dbReference type="GO" id="GO:0008168">
    <property type="term" value="F:methyltransferase activity"/>
    <property type="evidence" value="ECO:0007669"/>
    <property type="project" value="InterPro"/>
</dbReference>
<dbReference type="GO" id="GO:0006950">
    <property type="term" value="P:response to stress"/>
    <property type="evidence" value="ECO:0007669"/>
    <property type="project" value="UniProtKB-ARBA"/>
</dbReference>
<dbReference type="Pfam" id="PF00590">
    <property type="entry name" value="TP_methylase"/>
    <property type="match status" value="1"/>
</dbReference>
<dbReference type="NCBIfam" id="NF007113">
    <property type="entry name" value="PRK09562.1"/>
    <property type="match status" value="1"/>
</dbReference>
<dbReference type="InterPro" id="IPR024180">
    <property type="entry name" value="Tetrapyrrole_Mease/MazG_pred"/>
</dbReference>
<dbReference type="Proteomes" id="UP000290649">
    <property type="component" value="Unassembled WGS sequence"/>
</dbReference>
<feature type="domain" description="NTP pyrophosphohydrolase MazG-like" evidence="2">
    <location>
        <begin position="254"/>
        <end position="327"/>
    </location>
</feature>
<dbReference type="CDD" id="cd11528">
    <property type="entry name" value="NTP-PPase_MazG_Nterm"/>
    <property type="match status" value="1"/>
</dbReference>
<dbReference type="CDD" id="cd11723">
    <property type="entry name" value="YabN_N_like"/>
    <property type="match status" value="1"/>
</dbReference>
<dbReference type="GO" id="GO:0046076">
    <property type="term" value="P:dTTP catabolic process"/>
    <property type="evidence" value="ECO:0007669"/>
    <property type="project" value="TreeGrafter"/>
</dbReference>
<reference evidence="3 4" key="1">
    <citation type="journal article" date="2019" name="Int. J. Syst. Evol. Microbiol.">
        <title>Anaerobacillus alkaliphilus sp. nov., a novel alkaliphilic and moderately halophilic bacterium.</title>
        <authorList>
            <person name="Borsodi A.K."/>
            <person name="Aszalos J.M."/>
            <person name="Bihari P."/>
            <person name="Nagy I."/>
            <person name="Schumann P."/>
            <person name="Sproer C."/>
            <person name="Kovacs A.L."/>
            <person name="Boka K."/>
            <person name="Dobosy P."/>
            <person name="Ovari M."/>
            <person name="Szili-Kovacs T."/>
            <person name="Toth E."/>
        </authorList>
    </citation>
    <scope>NUCLEOTIDE SEQUENCE [LARGE SCALE GENOMIC DNA]</scope>
    <source>
        <strain evidence="3 4">B16-10</strain>
    </source>
</reference>
<dbReference type="GO" id="GO:0046061">
    <property type="term" value="P:dATP catabolic process"/>
    <property type="evidence" value="ECO:0007669"/>
    <property type="project" value="TreeGrafter"/>
</dbReference>
<dbReference type="NCBIfam" id="TIGR00444">
    <property type="entry name" value="mazG"/>
    <property type="match status" value="1"/>
</dbReference>
<feature type="domain" description="NTP pyrophosphohydrolase MazG-like" evidence="2">
    <location>
        <begin position="398"/>
        <end position="453"/>
    </location>
</feature>
<dbReference type="InterPro" id="IPR004518">
    <property type="entry name" value="MazG-like_dom"/>
</dbReference>
<dbReference type="GO" id="GO:0046047">
    <property type="term" value="P:TTP catabolic process"/>
    <property type="evidence" value="ECO:0007669"/>
    <property type="project" value="TreeGrafter"/>
</dbReference>
<evidence type="ECO:0000259" key="2">
    <source>
        <dbReference type="Pfam" id="PF03819"/>
    </source>
</evidence>
<dbReference type="RefSeq" id="WP_129078290.1">
    <property type="nucleotide sequence ID" value="NZ_QOUX01000036.1"/>
</dbReference>
<dbReference type="PANTHER" id="PTHR30522">
    <property type="entry name" value="NUCLEOSIDE TRIPHOSPHATE PYROPHOSPHOHYDROLASE"/>
    <property type="match status" value="1"/>
</dbReference>
<dbReference type="InterPro" id="IPR011551">
    <property type="entry name" value="NTP_PyrPHydrolase_MazG"/>
</dbReference>
<keyword evidence="4" id="KW-1185">Reference proteome</keyword>
<dbReference type="InterPro" id="IPR014777">
    <property type="entry name" value="4pyrrole_Mease_sub1"/>
</dbReference>
<dbReference type="InterPro" id="IPR048011">
    <property type="entry name" value="NTP-PPase_MazG-like_C"/>
</dbReference>
<dbReference type="AlphaFoldDB" id="A0A4Q0VU83"/>
<dbReference type="SUPFAM" id="SSF101386">
    <property type="entry name" value="all-alpha NTP pyrophosphatases"/>
    <property type="match status" value="2"/>
</dbReference>
<dbReference type="PIRSF" id="PIRSF002845">
    <property type="entry name" value="Ttrprl_mtas_MazG"/>
    <property type="match status" value="1"/>
</dbReference>
<organism evidence="3 4">
    <name type="scientific">Anaerobacillus alkaliphilus</name>
    <dbReference type="NCBI Taxonomy" id="1548597"/>
    <lineage>
        <taxon>Bacteria</taxon>
        <taxon>Bacillati</taxon>
        <taxon>Bacillota</taxon>
        <taxon>Bacilli</taxon>
        <taxon>Bacillales</taxon>
        <taxon>Bacillaceae</taxon>
        <taxon>Anaerobacillus</taxon>
    </lineage>
</organism>
<dbReference type="GO" id="GO:0046052">
    <property type="term" value="P:UTP catabolic process"/>
    <property type="evidence" value="ECO:0007669"/>
    <property type="project" value="TreeGrafter"/>
</dbReference>
<dbReference type="GO" id="GO:0006203">
    <property type="term" value="P:dGTP catabolic process"/>
    <property type="evidence" value="ECO:0007669"/>
    <property type="project" value="TreeGrafter"/>
</dbReference>
<dbReference type="EMBL" id="QOUX01000036">
    <property type="protein sequence ID" value="RXJ00916.1"/>
    <property type="molecule type" value="Genomic_DNA"/>
</dbReference>
<feature type="domain" description="Tetrapyrrole methylase" evidence="1">
    <location>
        <begin position="3"/>
        <end position="206"/>
    </location>
</feature>
<gene>
    <name evidence="3" type="ORF">DS745_10965</name>
</gene>
<dbReference type="PANTHER" id="PTHR30522:SF0">
    <property type="entry name" value="NUCLEOSIDE TRIPHOSPHATE PYROPHOSPHOHYDROLASE"/>
    <property type="match status" value="1"/>
</dbReference>
<dbReference type="InterPro" id="IPR035996">
    <property type="entry name" value="4pyrrol_Methylase_sf"/>
</dbReference>
<name>A0A4Q0VU83_9BACI</name>
<dbReference type="CDD" id="cd11529">
    <property type="entry name" value="NTP-PPase_MazG_Cterm"/>
    <property type="match status" value="1"/>
</dbReference>
<dbReference type="GO" id="GO:0047429">
    <property type="term" value="F:nucleoside triphosphate diphosphatase activity"/>
    <property type="evidence" value="ECO:0007669"/>
    <property type="project" value="InterPro"/>
</dbReference>
<keyword evidence="3" id="KW-0378">Hydrolase</keyword>
<dbReference type="FunFam" id="1.10.287.1080:FF:000003">
    <property type="entry name" value="Nucleoside triphosphate pyrophosphohydrolase"/>
    <property type="match status" value="1"/>
</dbReference>
<sequence length="486" mass="55586">MAKIVVLGLGAGDLQQMPLGIYQKLIKSENVYLRTKEHPVVRELEKEGFTYHSFDSIYENNEQFSDVYQEITNQLLNLAKENDIVYAVPGHPFVAESTVQLLLEQAPTVNVAVEIKGGQSFLDNLFQAVQIDPIEGCQIVDGTALQKVELQIRHHMIICQVYDAFIASEVKLTLMELLPDDYEITVVTAAGSQHEQLLSVPLYELDRVTTLNNLTAVYVPPVKEENLLYRDFGKLREVIATLRGPNGCPWDQKQTHVSLKKYLLEEAYEVLDAIDEEDDDHLAEELGDVLLQVMLHAQIGEDEGMFTVDDVVAAITEKMIRRHPHVFEAGKLNNEDEVIQQWDEIKKQEKQESGQEVISLLAGVPKSMPALYRAAKLQKKAAKVGFDWQEVAPIWMKVQEEIAEFMNELKQNNTEKAFKEFGDVLFAFVNLARFYEIDPELALQSTNEKFYQRFLYIEQTLHERSLSFEDVDLAYLDAIWEEAKRM</sequence>
<dbReference type="OrthoDB" id="9808939at2"/>
<dbReference type="Pfam" id="PF03819">
    <property type="entry name" value="MazG"/>
    <property type="match status" value="2"/>
</dbReference>
<dbReference type="Gene3D" id="1.10.287.1080">
    <property type="entry name" value="MazG-like"/>
    <property type="match status" value="2"/>
</dbReference>
<protein>
    <submittedName>
        <fullName evidence="3">Nucleoside triphosphate pyrophosphohydrolase</fullName>
    </submittedName>
</protein>
<evidence type="ECO:0000313" key="4">
    <source>
        <dbReference type="Proteomes" id="UP000290649"/>
    </source>
</evidence>
<dbReference type="InterPro" id="IPR035013">
    <property type="entry name" value="YabN_N"/>
</dbReference>
<proteinExistence type="predicted"/>
<dbReference type="Gene3D" id="3.40.1010.10">
    <property type="entry name" value="Cobalt-precorrin-4 Transmethylase, Domain 1"/>
    <property type="match status" value="1"/>
</dbReference>
<accession>A0A4Q0VU83</accession>
<dbReference type="GO" id="GO:0046081">
    <property type="term" value="P:dUTP catabolic process"/>
    <property type="evidence" value="ECO:0007669"/>
    <property type="project" value="TreeGrafter"/>
</dbReference>
<dbReference type="InterPro" id="IPR048015">
    <property type="entry name" value="NTP-PPase_MazG-like_N"/>
</dbReference>